<dbReference type="InterPro" id="IPR004127">
    <property type="entry name" value="Prefoldin_subunit_alpha"/>
</dbReference>
<dbReference type="KEGG" id="sre:PTSG_02924"/>
<evidence type="ECO:0000256" key="1">
    <source>
        <dbReference type="ARBA" id="ARBA00010048"/>
    </source>
</evidence>
<dbReference type="GO" id="GO:0006457">
    <property type="term" value="P:protein folding"/>
    <property type="evidence" value="ECO:0007669"/>
    <property type="project" value="UniProtKB-UniRule"/>
</dbReference>
<dbReference type="InterPro" id="IPR009053">
    <property type="entry name" value="Prefoldin"/>
</dbReference>
<dbReference type="PANTHER" id="PTHR12409:SF0">
    <property type="entry name" value="PREFOLDIN SUBUNIT 3"/>
    <property type="match status" value="1"/>
</dbReference>
<dbReference type="GeneID" id="16077022"/>
<dbReference type="EMBL" id="GL832960">
    <property type="protein sequence ID" value="EGD82254.1"/>
    <property type="molecule type" value="Genomic_DNA"/>
</dbReference>
<feature type="region of interest" description="Disordered" evidence="4">
    <location>
        <begin position="1"/>
        <end position="23"/>
    </location>
</feature>
<feature type="compositionally biased region" description="Low complexity" evidence="4">
    <location>
        <begin position="1"/>
        <end position="14"/>
    </location>
</feature>
<dbReference type="RefSeq" id="XP_004996437.1">
    <property type="nucleotide sequence ID" value="XM_004996380.1"/>
</dbReference>
<reference evidence="5" key="1">
    <citation type="submission" date="2009-08" db="EMBL/GenBank/DDBJ databases">
        <title>Annotation of Salpingoeca rosetta.</title>
        <authorList>
            <consortium name="The Broad Institute Genome Sequencing Platform"/>
            <person name="Russ C."/>
            <person name="Cuomo C."/>
            <person name="Burger G."/>
            <person name="Gray M.W."/>
            <person name="Holland P.W.H."/>
            <person name="King N."/>
            <person name="Lang F.B.F."/>
            <person name="Roger A.J."/>
            <person name="Ruiz-Trillo I."/>
            <person name="Young S.K."/>
            <person name="Zeng Q."/>
            <person name="Gargeya S."/>
            <person name="Alvarado L."/>
            <person name="Berlin A."/>
            <person name="Chapman S.B."/>
            <person name="Chen Z."/>
            <person name="Freedman E."/>
            <person name="Gellesch M."/>
            <person name="Goldberg J."/>
            <person name="Griggs A."/>
            <person name="Gujja S."/>
            <person name="Heilman E."/>
            <person name="Heiman D."/>
            <person name="Howarth C."/>
            <person name="Mehta T."/>
            <person name="Neiman D."/>
            <person name="Pearson M."/>
            <person name="Roberts A."/>
            <person name="Saif S."/>
            <person name="Shea T."/>
            <person name="Shenoy N."/>
            <person name="Sisk P."/>
            <person name="Stolte C."/>
            <person name="Sykes S."/>
            <person name="White J."/>
            <person name="Yandava C."/>
            <person name="Haas B."/>
            <person name="Nusbaum C."/>
            <person name="Birren B."/>
        </authorList>
    </citation>
    <scope>NUCLEOTIDE SEQUENCE [LARGE SCALE GENOMIC DNA]</scope>
    <source>
        <strain evidence="5">ATCC 50818</strain>
    </source>
</reference>
<dbReference type="GO" id="GO:0015631">
    <property type="term" value="F:tubulin binding"/>
    <property type="evidence" value="ECO:0007669"/>
    <property type="project" value="TreeGrafter"/>
</dbReference>
<dbReference type="eggNOG" id="KOG3313">
    <property type="taxonomic scope" value="Eukaryota"/>
</dbReference>
<comment type="subunit">
    <text evidence="3">Heterohexamer of two PFD-alpha type and four PFD-beta type subunits.</text>
</comment>
<comment type="function">
    <text evidence="3">Binds specifically to cytosolic chaperonin (c-CPN) and transfers target proteins to it. Binds to nascent polypeptide chain and promotes folding in an environment in which there are many competing pathways for nonnative proteins.</text>
</comment>
<dbReference type="SUPFAM" id="SSF46579">
    <property type="entry name" value="Prefoldin"/>
    <property type="match status" value="1"/>
</dbReference>
<keyword evidence="2 3" id="KW-0143">Chaperone</keyword>
<dbReference type="GO" id="GO:0005737">
    <property type="term" value="C:cytoplasm"/>
    <property type="evidence" value="ECO:0007669"/>
    <property type="project" value="UniProtKB-ARBA"/>
</dbReference>
<dbReference type="Gene3D" id="1.10.287.370">
    <property type="match status" value="1"/>
</dbReference>
<dbReference type="GO" id="GO:0016272">
    <property type="term" value="C:prefoldin complex"/>
    <property type="evidence" value="ECO:0007669"/>
    <property type="project" value="UniProtKB-UniRule"/>
</dbReference>
<dbReference type="PIRSF" id="PIRSF016396">
    <property type="entry name" value="Prefoldin_subunit_3"/>
    <property type="match status" value="1"/>
</dbReference>
<proteinExistence type="inferred from homology"/>
<protein>
    <recommendedName>
        <fullName evidence="3">Prefoldin subunit 3</fullName>
    </recommendedName>
</protein>
<dbReference type="Pfam" id="PF02996">
    <property type="entry name" value="Prefoldin"/>
    <property type="match status" value="1"/>
</dbReference>
<keyword evidence="6" id="KW-1185">Reference proteome</keyword>
<dbReference type="OrthoDB" id="6375174at2759"/>
<dbReference type="CDD" id="cd23156">
    <property type="entry name" value="Prefoldin_3"/>
    <property type="match status" value="1"/>
</dbReference>
<dbReference type="FunFam" id="1.10.287.370:FF:000001">
    <property type="entry name" value="Prefoldin subunit 3"/>
    <property type="match status" value="1"/>
</dbReference>
<accession>F2U3R0</accession>
<dbReference type="PANTHER" id="PTHR12409">
    <property type="entry name" value="PREFOLDIN SUBUNIT 3"/>
    <property type="match status" value="1"/>
</dbReference>
<dbReference type="GO" id="GO:0007021">
    <property type="term" value="P:tubulin complex assembly"/>
    <property type="evidence" value="ECO:0007669"/>
    <property type="project" value="TreeGrafter"/>
</dbReference>
<sequence length="195" mass="21770">MSSKAASSSSSSSSGGDGAQDQLNGIRRAPFIEDVEAVMKKEQFGKTAEEALRVLDHMYSRYKMIEATLESQRQKLEARLPDLKSTLAAVSHVEKANDGGEELKTTFSLTDNAHVGAKITDTSKVCLWLGANVMLEYDVAEAKTILQSHIEQAESKLKVTLESLDYVRDQQTTMEVNMARVYNWDVARRRRDRLP</sequence>
<dbReference type="OMA" id="YNWDVAQ"/>
<dbReference type="Proteomes" id="UP000007799">
    <property type="component" value="Unassembled WGS sequence"/>
</dbReference>
<dbReference type="InParanoid" id="F2U3R0"/>
<dbReference type="STRING" id="946362.F2U3R0"/>
<dbReference type="AlphaFoldDB" id="F2U3R0"/>
<gene>
    <name evidence="5" type="ORF">PTSG_02924</name>
</gene>
<evidence type="ECO:0000256" key="2">
    <source>
        <dbReference type="ARBA" id="ARBA00023186"/>
    </source>
</evidence>
<evidence type="ECO:0000313" key="6">
    <source>
        <dbReference type="Proteomes" id="UP000007799"/>
    </source>
</evidence>
<dbReference type="InterPro" id="IPR016655">
    <property type="entry name" value="PFD3"/>
</dbReference>
<dbReference type="FunCoup" id="F2U3R0">
    <property type="interactions" value="1363"/>
</dbReference>
<comment type="similarity">
    <text evidence="1 3">Belongs to the prefoldin subunit alpha family.</text>
</comment>
<organism evidence="6">
    <name type="scientific">Salpingoeca rosetta (strain ATCC 50818 / BSB-021)</name>
    <dbReference type="NCBI Taxonomy" id="946362"/>
    <lineage>
        <taxon>Eukaryota</taxon>
        <taxon>Choanoflagellata</taxon>
        <taxon>Craspedida</taxon>
        <taxon>Salpingoecidae</taxon>
        <taxon>Salpingoeca</taxon>
    </lineage>
</organism>
<evidence type="ECO:0000256" key="4">
    <source>
        <dbReference type="SAM" id="MobiDB-lite"/>
    </source>
</evidence>
<evidence type="ECO:0000313" key="5">
    <source>
        <dbReference type="EMBL" id="EGD82254.1"/>
    </source>
</evidence>
<evidence type="ECO:0000256" key="3">
    <source>
        <dbReference type="PIRNR" id="PIRNR016396"/>
    </source>
</evidence>
<name>F2U3R0_SALR5</name>
<dbReference type="GO" id="GO:0007017">
    <property type="term" value="P:microtubule-based process"/>
    <property type="evidence" value="ECO:0007669"/>
    <property type="project" value="TreeGrafter"/>
</dbReference>